<dbReference type="Gene3D" id="3.30.300.90">
    <property type="entry name" value="BolA-like"/>
    <property type="match status" value="1"/>
</dbReference>
<evidence type="ECO:0000256" key="2">
    <source>
        <dbReference type="SAM" id="MobiDB-lite"/>
    </source>
</evidence>
<dbReference type="PIRSF" id="PIRSF003113">
    <property type="entry name" value="BolA"/>
    <property type="match status" value="1"/>
</dbReference>
<gene>
    <name evidence="3" type="ORF">HG536_0F04490</name>
</gene>
<organism evidence="3 4">
    <name type="scientific">Torulaspora globosa</name>
    <dbReference type="NCBI Taxonomy" id="48254"/>
    <lineage>
        <taxon>Eukaryota</taxon>
        <taxon>Fungi</taxon>
        <taxon>Dikarya</taxon>
        <taxon>Ascomycota</taxon>
        <taxon>Saccharomycotina</taxon>
        <taxon>Saccharomycetes</taxon>
        <taxon>Saccharomycetales</taxon>
        <taxon>Saccharomycetaceae</taxon>
        <taxon>Torulaspora</taxon>
    </lineage>
</organism>
<dbReference type="Proteomes" id="UP000515788">
    <property type="component" value="Chromosome 6"/>
</dbReference>
<dbReference type="Pfam" id="PF01722">
    <property type="entry name" value="BolA"/>
    <property type="match status" value="1"/>
</dbReference>
<keyword evidence="4" id="KW-1185">Reference proteome</keyword>
<dbReference type="PANTHER" id="PTHR46230:SF7">
    <property type="entry name" value="BOLA-LIKE PROTEIN 1"/>
    <property type="match status" value="1"/>
</dbReference>
<dbReference type="PANTHER" id="PTHR46230">
    <property type="match status" value="1"/>
</dbReference>
<proteinExistence type="inferred from homology"/>
<reference evidence="3 4" key="1">
    <citation type="submission" date="2020-06" db="EMBL/GenBank/DDBJ databases">
        <title>The yeast mating-type switching endonuclease HO is a domesticated member of an unorthodox homing genetic element family.</title>
        <authorList>
            <person name="Coughlan A.Y."/>
            <person name="Lombardi L."/>
            <person name="Braun-Galleani S."/>
            <person name="Martos A.R."/>
            <person name="Galeote V."/>
            <person name="Bigey F."/>
            <person name="Dequin S."/>
            <person name="Byrne K.P."/>
            <person name="Wolfe K.H."/>
        </authorList>
    </citation>
    <scope>NUCLEOTIDE SEQUENCE [LARGE SCALE GENOMIC DNA]</scope>
    <source>
        <strain evidence="3 4">CBS764</strain>
    </source>
</reference>
<accession>A0A7G3ZKT7</accession>
<dbReference type="AlphaFoldDB" id="A0A7G3ZKT7"/>
<feature type="region of interest" description="Disordered" evidence="2">
    <location>
        <begin position="1"/>
        <end position="20"/>
    </location>
</feature>
<dbReference type="InterPro" id="IPR036065">
    <property type="entry name" value="BolA-like_sf"/>
</dbReference>
<dbReference type="GeneID" id="59327338"/>
<dbReference type="KEGG" id="tgb:HG536_0F04490"/>
<dbReference type="EMBL" id="CP059251">
    <property type="protein sequence ID" value="QLL34123.1"/>
    <property type="molecule type" value="Genomic_DNA"/>
</dbReference>
<evidence type="ECO:0008006" key="5">
    <source>
        <dbReference type="Google" id="ProtNLM"/>
    </source>
</evidence>
<dbReference type="InterPro" id="IPR002634">
    <property type="entry name" value="BolA"/>
</dbReference>
<dbReference type="GO" id="GO:0044572">
    <property type="term" value="P:[4Fe-4S] cluster assembly"/>
    <property type="evidence" value="ECO:0007669"/>
    <property type="project" value="TreeGrafter"/>
</dbReference>
<feature type="compositionally biased region" description="Polar residues" evidence="2">
    <location>
        <begin position="8"/>
        <end position="20"/>
    </location>
</feature>
<dbReference type="GO" id="GO:0005759">
    <property type="term" value="C:mitochondrial matrix"/>
    <property type="evidence" value="ECO:0007669"/>
    <property type="project" value="TreeGrafter"/>
</dbReference>
<evidence type="ECO:0000256" key="1">
    <source>
        <dbReference type="RuleBase" id="RU003860"/>
    </source>
</evidence>
<dbReference type="SUPFAM" id="SSF82657">
    <property type="entry name" value="BolA-like"/>
    <property type="match status" value="1"/>
</dbReference>
<sequence length="121" mass="13672">MLRRLATRTMSTPPNRSIQGPIAQSITKKIHDNFPDLSHFELFNDSYKHAGHHGIADSANRIESHFRLELASDKFCGMSLPSRHRLVYGVLAGELGADRVHALQLTTRTLDEHKRRLDSST</sequence>
<comment type="similarity">
    <text evidence="1">Belongs to the BolA/IbaG family.</text>
</comment>
<evidence type="ECO:0000313" key="3">
    <source>
        <dbReference type="EMBL" id="QLL34123.1"/>
    </source>
</evidence>
<dbReference type="OrthoDB" id="411584at2759"/>
<dbReference type="RefSeq" id="XP_037140797.1">
    <property type="nucleotide sequence ID" value="XM_037284901.1"/>
</dbReference>
<evidence type="ECO:0000313" key="4">
    <source>
        <dbReference type="Proteomes" id="UP000515788"/>
    </source>
</evidence>
<name>A0A7G3ZKT7_9SACH</name>
<protein>
    <recommendedName>
        <fullName evidence="5">BolA protein</fullName>
    </recommendedName>
</protein>